<reference evidence="1" key="1">
    <citation type="submission" date="2022-07" db="EMBL/GenBank/DDBJ databases">
        <title>Genome Sequence of Xylaria arbuscula.</title>
        <authorList>
            <person name="Buettner E."/>
        </authorList>
    </citation>
    <scope>NUCLEOTIDE SEQUENCE</scope>
    <source>
        <strain evidence="1">VT107</strain>
    </source>
</reference>
<proteinExistence type="predicted"/>
<evidence type="ECO:0000313" key="2">
    <source>
        <dbReference type="Proteomes" id="UP001148614"/>
    </source>
</evidence>
<dbReference type="EMBL" id="JANPWZ010002151">
    <property type="protein sequence ID" value="KAJ3561003.1"/>
    <property type="molecule type" value="Genomic_DNA"/>
</dbReference>
<gene>
    <name evidence="1" type="ORF">NPX13_g9109</name>
</gene>
<comment type="caution">
    <text evidence="1">The sequence shown here is derived from an EMBL/GenBank/DDBJ whole genome shotgun (WGS) entry which is preliminary data.</text>
</comment>
<sequence>MVRGGSHSDSNQRTTLIRDSWSTREGCGEVWLLARAADIEACMGLLEEGDPFVAITEVAVTMPYSSV</sequence>
<keyword evidence="2" id="KW-1185">Reference proteome</keyword>
<organism evidence="1 2">
    <name type="scientific">Xylaria arbuscula</name>
    <dbReference type="NCBI Taxonomy" id="114810"/>
    <lineage>
        <taxon>Eukaryota</taxon>
        <taxon>Fungi</taxon>
        <taxon>Dikarya</taxon>
        <taxon>Ascomycota</taxon>
        <taxon>Pezizomycotina</taxon>
        <taxon>Sordariomycetes</taxon>
        <taxon>Xylariomycetidae</taxon>
        <taxon>Xylariales</taxon>
        <taxon>Xylariaceae</taxon>
        <taxon>Xylaria</taxon>
    </lineage>
</organism>
<protein>
    <submittedName>
        <fullName evidence="1">Uncharacterized protein</fullName>
    </submittedName>
</protein>
<dbReference type="AlphaFoldDB" id="A0A9W8TJ77"/>
<name>A0A9W8TJ77_9PEZI</name>
<evidence type="ECO:0000313" key="1">
    <source>
        <dbReference type="EMBL" id="KAJ3561003.1"/>
    </source>
</evidence>
<accession>A0A9W8TJ77</accession>
<dbReference type="Proteomes" id="UP001148614">
    <property type="component" value="Unassembled WGS sequence"/>
</dbReference>